<evidence type="ECO:0000256" key="2">
    <source>
        <dbReference type="SAM" id="SignalP"/>
    </source>
</evidence>
<keyword evidence="2" id="KW-0732">Signal</keyword>
<protein>
    <submittedName>
        <fullName evidence="3">Uncharacterized protein</fullName>
    </submittedName>
</protein>
<dbReference type="EMBL" id="JAVIDA010000011">
    <property type="protein sequence ID" value="MDQ9071763.1"/>
    <property type="molecule type" value="Genomic_DNA"/>
</dbReference>
<evidence type="ECO:0000313" key="4">
    <source>
        <dbReference type="Proteomes" id="UP001243195"/>
    </source>
</evidence>
<feature type="signal peptide" evidence="2">
    <location>
        <begin position="1"/>
        <end position="19"/>
    </location>
</feature>
<evidence type="ECO:0000313" key="3">
    <source>
        <dbReference type="EMBL" id="MDQ9071763.1"/>
    </source>
</evidence>
<feature type="region of interest" description="Disordered" evidence="1">
    <location>
        <begin position="22"/>
        <end position="42"/>
    </location>
</feature>
<gene>
    <name evidence="3" type="ORF">RFH51_09850</name>
</gene>
<proteinExistence type="predicted"/>
<dbReference type="GeneID" id="84212011"/>
<dbReference type="RefSeq" id="WP_004861384.1">
    <property type="nucleotide sequence ID" value="NZ_JAKVJG010000006.1"/>
</dbReference>
<sequence>MKKFLLVLLILPVLQTAFAGSVGEQKDTDSSAINDSSRKSGK</sequence>
<comment type="caution">
    <text evidence="3">The sequence shown here is derived from an EMBL/GenBank/DDBJ whole genome shotgun (WGS) entry which is preliminary data.</text>
</comment>
<accession>A0AAW8JHA8</accession>
<evidence type="ECO:0000256" key="1">
    <source>
        <dbReference type="SAM" id="MobiDB-lite"/>
    </source>
</evidence>
<dbReference type="Proteomes" id="UP001243195">
    <property type="component" value="Unassembled WGS sequence"/>
</dbReference>
<feature type="chain" id="PRO_5043846730" evidence="2">
    <location>
        <begin position="20"/>
        <end position="42"/>
    </location>
</feature>
<name>A0AAW8JHA8_9GAMM</name>
<reference evidence="3" key="1">
    <citation type="submission" date="2023-08" db="EMBL/GenBank/DDBJ databases">
        <title>Emergence of clinically-relevant ST2 carbapenem-resistant Acinetobacter baumannii strains in hospital sewages in Zhejiang, East of China.</title>
        <authorList>
            <person name="Kaichao C."/>
            <person name="Zhang R."/>
        </authorList>
    </citation>
    <scope>NUCLEOTIDE SEQUENCE</scope>
    <source>
        <strain evidence="3">M-SY-60</strain>
    </source>
</reference>
<dbReference type="AlphaFoldDB" id="A0AAW8JHA8"/>
<organism evidence="3 4">
    <name type="scientific">Acinetobacter gerneri</name>
    <dbReference type="NCBI Taxonomy" id="202952"/>
    <lineage>
        <taxon>Bacteria</taxon>
        <taxon>Pseudomonadati</taxon>
        <taxon>Pseudomonadota</taxon>
        <taxon>Gammaproteobacteria</taxon>
        <taxon>Moraxellales</taxon>
        <taxon>Moraxellaceae</taxon>
        <taxon>Acinetobacter</taxon>
    </lineage>
</organism>